<dbReference type="AlphaFoldDB" id="C7ZR65"/>
<dbReference type="HOGENOM" id="CLU_2923153_0_0_1"/>
<dbReference type="Proteomes" id="UP000005206">
    <property type="component" value="Unassembled WGS sequence"/>
</dbReference>
<dbReference type="KEGG" id="nhe:NECHADRAFT_56544"/>
<accession>C7ZR65</accession>
<dbReference type="VEuPathDB" id="FungiDB:NECHADRAFT_56544"/>
<name>C7ZR65_FUSV7</name>
<reference evidence="1 2" key="1">
    <citation type="journal article" date="2009" name="PLoS Genet.">
        <title>The genome of Nectria haematococca: contribution of supernumerary chromosomes to gene expansion.</title>
        <authorList>
            <person name="Coleman J.J."/>
            <person name="Rounsley S.D."/>
            <person name="Rodriguez-Carres M."/>
            <person name="Kuo A."/>
            <person name="Wasmann C.C."/>
            <person name="Grimwood J."/>
            <person name="Schmutz J."/>
            <person name="Taga M."/>
            <person name="White G.J."/>
            <person name="Zhou S."/>
            <person name="Schwartz D.C."/>
            <person name="Freitag M."/>
            <person name="Ma L.J."/>
            <person name="Danchin E.G."/>
            <person name="Henrissat B."/>
            <person name="Coutinho P.M."/>
            <person name="Nelson D.R."/>
            <person name="Straney D."/>
            <person name="Napoli C.A."/>
            <person name="Barker B.M."/>
            <person name="Gribskov M."/>
            <person name="Rep M."/>
            <person name="Kroken S."/>
            <person name="Molnar I."/>
            <person name="Rensing C."/>
            <person name="Kennell J.C."/>
            <person name="Zamora J."/>
            <person name="Farman M.L."/>
            <person name="Selker E.U."/>
            <person name="Salamov A."/>
            <person name="Shapiro H."/>
            <person name="Pangilinan J."/>
            <person name="Lindquist E."/>
            <person name="Lamers C."/>
            <person name="Grigoriev I.V."/>
            <person name="Geiser D.M."/>
            <person name="Covert S.F."/>
            <person name="Temporini E."/>
            <person name="Vanetten H.D."/>
        </authorList>
    </citation>
    <scope>NUCLEOTIDE SEQUENCE [LARGE SCALE GENOMIC DNA]</scope>
    <source>
        <strain evidence="2">ATCC MYA-4622 / CBS 123669 / FGSC 9596 / NRRL 45880 / 77-13-4</strain>
    </source>
</reference>
<evidence type="ECO:0000313" key="1">
    <source>
        <dbReference type="EMBL" id="EEU33492.1"/>
    </source>
</evidence>
<dbReference type="OrthoDB" id="5979581at2759"/>
<protein>
    <recommendedName>
        <fullName evidence="3">Protein kinase domain-containing protein</fullName>
    </recommendedName>
</protein>
<dbReference type="EMBL" id="GG699037">
    <property type="protein sequence ID" value="EEU33492.1"/>
    <property type="molecule type" value="Genomic_DNA"/>
</dbReference>
<proteinExistence type="predicted"/>
<keyword evidence="2" id="KW-1185">Reference proteome</keyword>
<dbReference type="RefSeq" id="XP_003039205.1">
    <property type="nucleotide sequence ID" value="XM_003039159.1"/>
</dbReference>
<dbReference type="GeneID" id="9666727"/>
<gene>
    <name evidence="1" type="ORF">NECHADRAFT_56544</name>
</gene>
<dbReference type="InParanoid" id="C7ZR65"/>
<organism evidence="1 2">
    <name type="scientific">Fusarium vanettenii (strain ATCC MYA-4622 / CBS 123669 / FGSC 9596 / NRRL 45880 / 77-13-4)</name>
    <name type="common">Fusarium solani subsp. pisi</name>
    <dbReference type="NCBI Taxonomy" id="660122"/>
    <lineage>
        <taxon>Eukaryota</taxon>
        <taxon>Fungi</taxon>
        <taxon>Dikarya</taxon>
        <taxon>Ascomycota</taxon>
        <taxon>Pezizomycotina</taxon>
        <taxon>Sordariomycetes</taxon>
        <taxon>Hypocreomycetidae</taxon>
        <taxon>Hypocreales</taxon>
        <taxon>Nectriaceae</taxon>
        <taxon>Fusarium</taxon>
        <taxon>Fusarium solani species complex</taxon>
        <taxon>Fusarium vanettenii</taxon>
    </lineage>
</organism>
<evidence type="ECO:0008006" key="3">
    <source>
        <dbReference type="Google" id="ProtNLM"/>
    </source>
</evidence>
<evidence type="ECO:0000313" key="2">
    <source>
        <dbReference type="Proteomes" id="UP000005206"/>
    </source>
</evidence>
<sequence length="61" mass="7085">MLNDRDVALKIIVPRDLGEREYNIQNEIISAMKDTSHLLTYYKTFLLRGAHGSHRVLTFPL</sequence>